<protein>
    <submittedName>
        <fullName evidence="1">Uncharacterized protein</fullName>
    </submittedName>
</protein>
<reference evidence="1 2" key="1">
    <citation type="submission" date="2017-04" db="EMBL/GenBank/DDBJ databases">
        <title>Novel microbial lineages endemic to geothermal iron-oxide mats fill important gaps in the evolutionary history of Archaea.</title>
        <authorList>
            <person name="Jay Z.J."/>
            <person name="Beam J.P."/>
            <person name="Dlakic M."/>
            <person name="Rusch D.B."/>
            <person name="Kozubal M.A."/>
            <person name="Inskeep W.P."/>
        </authorList>
    </citation>
    <scope>NUCLEOTIDE SEQUENCE [LARGE SCALE GENOMIC DNA]</scope>
    <source>
        <strain evidence="1">BE_D</strain>
    </source>
</reference>
<dbReference type="AlphaFoldDB" id="A0A2R6AFB5"/>
<gene>
    <name evidence="1" type="ORF">B9Q02_07970</name>
</gene>
<proteinExistence type="predicted"/>
<evidence type="ECO:0000313" key="2">
    <source>
        <dbReference type="Proteomes" id="UP000240569"/>
    </source>
</evidence>
<dbReference type="EMBL" id="NEXD01000050">
    <property type="protein sequence ID" value="PSN85023.1"/>
    <property type="molecule type" value="Genomic_DNA"/>
</dbReference>
<evidence type="ECO:0000313" key="1">
    <source>
        <dbReference type="EMBL" id="PSN85023.1"/>
    </source>
</evidence>
<name>A0A2R6AFB5_9ARCH</name>
<sequence>MVNSDLGVLRILRCFSDGVWIRIHSWHLHSMYQCVFEEVYDWPKECFLRIDVVVENPCCVLEVSEDSTELPKVWCTWF</sequence>
<dbReference type="Proteomes" id="UP000240569">
    <property type="component" value="Unassembled WGS sequence"/>
</dbReference>
<comment type="caution">
    <text evidence="1">The sequence shown here is derived from an EMBL/GenBank/DDBJ whole genome shotgun (WGS) entry which is preliminary data.</text>
</comment>
<accession>A0A2R6AFB5</accession>
<organism evidence="1 2">
    <name type="scientific">Candidatus Marsarchaeota G1 archaeon BE_D</name>
    <dbReference type="NCBI Taxonomy" id="1978156"/>
    <lineage>
        <taxon>Archaea</taxon>
        <taxon>Candidatus Marsarchaeota</taxon>
        <taxon>Candidatus Marsarchaeota group 1</taxon>
    </lineage>
</organism>